<protein>
    <recommendedName>
        <fullName evidence="2">Fibronectin type-III domain-containing protein</fullName>
    </recommendedName>
</protein>
<evidence type="ECO:0000256" key="1">
    <source>
        <dbReference type="SAM" id="SignalP"/>
    </source>
</evidence>
<dbReference type="InterPro" id="IPR013783">
    <property type="entry name" value="Ig-like_fold"/>
</dbReference>
<name>A0A1G9LJC1_9BACT</name>
<dbReference type="Gene3D" id="2.60.40.10">
    <property type="entry name" value="Immunoglobulins"/>
    <property type="match status" value="2"/>
</dbReference>
<dbReference type="SMART" id="SM00060">
    <property type="entry name" value="FN3"/>
    <property type="match status" value="1"/>
</dbReference>
<dbReference type="SUPFAM" id="SSF49265">
    <property type="entry name" value="Fibronectin type III"/>
    <property type="match status" value="1"/>
</dbReference>
<gene>
    <name evidence="3" type="ORF">SAMN04488090_1445</name>
</gene>
<dbReference type="AlphaFoldDB" id="A0A1G9LJC1"/>
<keyword evidence="1" id="KW-0732">Signal</keyword>
<sequence>MRTLYRLFGLLAFALCGLAPSAWATHVRAGEITARRVSDQTLTYEVTLTIYCDYQNGKDATDRQDSATLCFGDGSAVEVVPRQGFPGGIIDVGNNTRRLVFKTTHTFSAPGTYTISVGIENRNANTINITDGNSVSKPFYVESTLLINSFLGLNNTPVMNNPPVDFEACTGQRYIHNPNAFDADGDSLAYHITQSKTTQLGQSCNGFVIPSFVQPTLVPNCAGQNEALTGPATYSINARTGDLIWDAPKCAGQYNVAFVIEEWRNGIKIGEITRDMQIIVRDCQNKRPTIEVPADICVEAGKPVNFTVRATDPDGNRLTISSTGSVYKLSPAGIDLIKAPFATFTVPTQPQATPGTGTFAWQTSCDHIRALPYEVLFKVGDSPGSVQPSLVDSKTVRIRVVAPAPTGLRITSGSATAGFTLAWDAYPCQITGAQIIIYRKQGCTNLTPDVCNPGPPPGYVEVARVPATQTTYTDNNGLRPNTEYSYRLVAVFPGANNLTQFYSTFSAQACQLRPNQLLYITNVTVDNTGTADGQITVKWTRP</sequence>
<dbReference type="CDD" id="cd00063">
    <property type="entry name" value="FN3"/>
    <property type="match status" value="1"/>
</dbReference>
<feature type="domain" description="Fibronectin type-III" evidence="2">
    <location>
        <begin position="402"/>
        <end position="496"/>
    </location>
</feature>
<dbReference type="Proteomes" id="UP000198901">
    <property type="component" value="Unassembled WGS sequence"/>
</dbReference>
<evidence type="ECO:0000259" key="2">
    <source>
        <dbReference type="SMART" id="SM00060"/>
    </source>
</evidence>
<evidence type="ECO:0000313" key="3">
    <source>
        <dbReference type="EMBL" id="SDL62061.1"/>
    </source>
</evidence>
<organism evidence="3 4">
    <name type="scientific">Siphonobacter aquaeclarae</name>
    <dbReference type="NCBI Taxonomy" id="563176"/>
    <lineage>
        <taxon>Bacteria</taxon>
        <taxon>Pseudomonadati</taxon>
        <taxon>Bacteroidota</taxon>
        <taxon>Cytophagia</taxon>
        <taxon>Cytophagales</taxon>
        <taxon>Cytophagaceae</taxon>
        <taxon>Siphonobacter</taxon>
    </lineage>
</organism>
<evidence type="ECO:0000313" key="4">
    <source>
        <dbReference type="Proteomes" id="UP000198901"/>
    </source>
</evidence>
<proteinExistence type="predicted"/>
<reference evidence="3 4" key="1">
    <citation type="submission" date="2016-10" db="EMBL/GenBank/DDBJ databases">
        <authorList>
            <person name="de Groot N.N."/>
        </authorList>
    </citation>
    <scope>NUCLEOTIDE SEQUENCE [LARGE SCALE GENOMIC DNA]</scope>
    <source>
        <strain evidence="3 4">DSM 21668</strain>
    </source>
</reference>
<feature type="non-terminal residue" evidence="3">
    <location>
        <position position="542"/>
    </location>
</feature>
<keyword evidence="4" id="KW-1185">Reference proteome</keyword>
<feature type="signal peptide" evidence="1">
    <location>
        <begin position="1"/>
        <end position="24"/>
    </location>
</feature>
<feature type="chain" id="PRO_5011690142" description="Fibronectin type-III domain-containing protein" evidence="1">
    <location>
        <begin position="25"/>
        <end position="542"/>
    </location>
</feature>
<dbReference type="InterPro" id="IPR036116">
    <property type="entry name" value="FN3_sf"/>
</dbReference>
<dbReference type="STRING" id="563176.SAMN04488090_1445"/>
<dbReference type="EMBL" id="FNGS01000002">
    <property type="protein sequence ID" value="SDL62061.1"/>
    <property type="molecule type" value="Genomic_DNA"/>
</dbReference>
<dbReference type="OrthoDB" id="1123245at2"/>
<accession>A0A1G9LJC1</accession>
<dbReference type="InterPro" id="IPR003961">
    <property type="entry name" value="FN3_dom"/>
</dbReference>